<comment type="caution">
    <text evidence="2">The sequence shown here is derived from an EMBL/GenBank/DDBJ whole genome shotgun (WGS) entry which is preliminary data.</text>
</comment>
<organism evidence="2 3">
    <name type="scientific">Periplaneta americana</name>
    <name type="common">American cockroach</name>
    <name type="synonym">Blatta americana</name>
    <dbReference type="NCBI Taxonomy" id="6978"/>
    <lineage>
        <taxon>Eukaryota</taxon>
        <taxon>Metazoa</taxon>
        <taxon>Ecdysozoa</taxon>
        <taxon>Arthropoda</taxon>
        <taxon>Hexapoda</taxon>
        <taxon>Insecta</taxon>
        <taxon>Pterygota</taxon>
        <taxon>Neoptera</taxon>
        <taxon>Polyneoptera</taxon>
        <taxon>Dictyoptera</taxon>
        <taxon>Blattodea</taxon>
        <taxon>Blattoidea</taxon>
        <taxon>Blattidae</taxon>
        <taxon>Blattinae</taxon>
        <taxon>Periplaneta</taxon>
    </lineage>
</organism>
<gene>
    <name evidence="2" type="ORF">ANN_06552</name>
</gene>
<dbReference type="InterPro" id="IPR015590">
    <property type="entry name" value="Aldehyde_DH_dom"/>
</dbReference>
<keyword evidence="3" id="KW-1185">Reference proteome</keyword>
<dbReference type="SUPFAM" id="SSF53720">
    <property type="entry name" value="ALDH-like"/>
    <property type="match status" value="2"/>
</dbReference>
<dbReference type="InterPro" id="IPR016161">
    <property type="entry name" value="Ald_DH/histidinol_DH"/>
</dbReference>
<dbReference type="Gene3D" id="3.40.309.10">
    <property type="entry name" value="Aldehyde Dehydrogenase, Chain A, domain 2"/>
    <property type="match status" value="1"/>
</dbReference>
<proteinExistence type="predicted"/>
<protein>
    <recommendedName>
        <fullName evidence="1">Aldehyde dehydrogenase domain-containing protein</fullName>
    </recommendedName>
</protein>
<dbReference type="EMBL" id="JAJSOF020000011">
    <property type="protein sequence ID" value="KAJ4444755.1"/>
    <property type="molecule type" value="Genomic_DNA"/>
</dbReference>
<accession>A0ABQ8TFW3</accession>
<name>A0ABQ8TFW3_PERAM</name>
<dbReference type="Pfam" id="PF00171">
    <property type="entry name" value="Aldedh"/>
    <property type="match status" value="2"/>
</dbReference>
<dbReference type="Proteomes" id="UP001148838">
    <property type="component" value="Unassembled WGS sequence"/>
</dbReference>
<evidence type="ECO:0000259" key="1">
    <source>
        <dbReference type="Pfam" id="PF00171"/>
    </source>
</evidence>
<evidence type="ECO:0000313" key="3">
    <source>
        <dbReference type="Proteomes" id="UP001148838"/>
    </source>
</evidence>
<sequence>MRESGIYCWQVGTVWVNSHGIIDAGVPFSGWKQSGIGILGGKGGLLEFLQYQGVRTNMTTEHVEYKSFGATPDISAVSCPPSVCQQNDNGVVDCTYKLYYGGAYKRPDGNSSLVVFDGTGKVYGSIAEGNRKDVRNAVEAALKAQPVWWKLGAHLRSQILYNTAEKLQLRREDFISHLTVLYGKADREFATKELDACQRVLFHWAASCDKKHVSTGEISPNNNFATIINREPMGVIGAVQTPIQSPPGPLALLNFVSMFAPAVCYGNSIVVIADSVHPTPAVEFCEVLDCSDFPAGVVNVLTGDTKYLAAQLASHQEVAALWAPGIEATTAKYIEWASSANMKDTWVDRLPCFDNLEQVTDCSELFELHSIRYKSIWIPCEEIYAN</sequence>
<dbReference type="Gene3D" id="3.40.605.10">
    <property type="entry name" value="Aldehyde Dehydrogenase, Chain A, domain 1"/>
    <property type="match status" value="2"/>
</dbReference>
<dbReference type="InterPro" id="IPR016162">
    <property type="entry name" value="Ald_DH_N"/>
</dbReference>
<dbReference type="PANTHER" id="PTHR11699">
    <property type="entry name" value="ALDEHYDE DEHYDROGENASE-RELATED"/>
    <property type="match status" value="1"/>
</dbReference>
<feature type="domain" description="Aldehyde dehydrogenase" evidence="1">
    <location>
        <begin position="118"/>
        <end position="345"/>
    </location>
</feature>
<reference evidence="2 3" key="1">
    <citation type="journal article" date="2022" name="Allergy">
        <title>Genome assembly and annotation of Periplaneta americana reveal a comprehensive cockroach allergen profile.</title>
        <authorList>
            <person name="Wang L."/>
            <person name="Xiong Q."/>
            <person name="Saelim N."/>
            <person name="Wang L."/>
            <person name="Nong W."/>
            <person name="Wan A.T."/>
            <person name="Shi M."/>
            <person name="Liu X."/>
            <person name="Cao Q."/>
            <person name="Hui J.H.L."/>
            <person name="Sookrung N."/>
            <person name="Leung T.F."/>
            <person name="Tungtrongchitr A."/>
            <person name="Tsui S.K.W."/>
        </authorList>
    </citation>
    <scope>NUCLEOTIDE SEQUENCE [LARGE SCALE GENOMIC DNA]</scope>
    <source>
        <strain evidence="2">PWHHKU_190912</strain>
    </source>
</reference>
<feature type="domain" description="Aldehyde dehydrogenase" evidence="1">
    <location>
        <begin position="10"/>
        <end position="52"/>
    </location>
</feature>
<evidence type="ECO:0000313" key="2">
    <source>
        <dbReference type="EMBL" id="KAJ4444755.1"/>
    </source>
</evidence>
<dbReference type="InterPro" id="IPR016163">
    <property type="entry name" value="Ald_DH_C"/>
</dbReference>